<dbReference type="EMBL" id="MN739781">
    <property type="protein sequence ID" value="QHT26201.1"/>
    <property type="molecule type" value="Genomic_DNA"/>
</dbReference>
<evidence type="ECO:0000256" key="2">
    <source>
        <dbReference type="ARBA" id="ARBA00023004"/>
    </source>
</evidence>
<evidence type="ECO:0000313" key="3">
    <source>
        <dbReference type="EMBL" id="QHT26201.1"/>
    </source>
</evidence>
<dbReference type="AlphaFoldDB" id="A0A6C0EC50"/>
<organism evidence="3">
    <name type="scientific">viral metagenome</name>
    <dbReference type="NCBI Taxonomy" id="1070528"/>
    <lineage>
        <taxon>unclassified sequences</taxon>
        <taxon>metagenomes</taxon>
        <taxon>organismal metagenomes</taxon>
    </lineage>
</organism>
<evidence type="ECO:0008006" key="4">
    <source>
        <dbReference type="Google" id="ProtNLM"/>
    </source>
</evidence>
<proteinExistence type="predicted"/>
<keyword evidence="1" id="KW-0479">Metal-binding</keyword>
<dbReference type="PROSITE" id="PS00876">
    <property type="entry name" value="IDO_1"/>
    <property type="match status" value="1"/>
</dbReference>
<dbReference type="GO" id="GO:0046872">
    <property type="term" value="F:metal ion binding"/>
    <property type="evidence" value="ECO:0007669"/>
    <property type="project" value="UniProtKB-KW"/>
</dbReference>
<dbReference type="Pfam" id="PF01231">
    <property type="entry name" value="IDO"/>
    <property type="match status" value="1"/>
</dbReference>
<dbReference type="InterPro" id="IPR000898">
    <property type="entry name" value="Indolamine_dOase"/>
</dbReference>
<keyword evidence="2" id="KW-0408">Iron</keyword>
<name>A0A6C0EC50_9ZZZZ</name>
<sequence length="394" mass="45825">MATLDYKATYDISRYGFLQERRPYIEVTKEKFGDIAHLIDNITRDGEAFRKMCTVVSRVPDVYTILEDDAKVLYSILTMIIHKWVWGCGVDNISHIIPFKIGYTWWHLCEYWHYPKVLTHASVDLFNWKFIDDTKEFSLDNITNCHTITGNHSESWFYLIMVAIEGVGGQAIKHIMNVYDELQGGRKIDKITYEVLQISDYMNSCVEIIKRNFERFTNGTHKCDPDYFFNKLRIYLSGFNNTTYFPEGGIKIESMDIKPINLKGGSAAQSSLIQLFDIFLGIKHPEKHSNDFLKEMRDYMPMKHKLFLEYCEKLPSLRDFVESQDDHALTSYYSICVERLLSLRRVHIAIVHTYVMAFVKKDSSTNVNKEKGTGGTDPNVFLKNVIEDTNRAVI</sequence>
<evidence type="ECO:0000256" key="1">
    <source>
        <dbReference type="ARBA" id="ARBA00022723"/>
    </source>
</evidence>
<protein>
    <recommendedName>
        <fullName evidence="4">Indoleamine 2,3-dioxygenase</fullName>
    </recommendedName>
</protein>
<dbReference type="GO" id="GO:0020037">
    <property type="term" value="F:heme binding"/>
    <property type="evidence" value="ECO:0007669"/>
    <property type="project" value="InterPro"/>
</dbReference>
<dbReference type="GO" id="GO:0019441">
    <property type="term" value="P:L-tryptophan catabolic process to kynurenine"/>
    <property type="evidence" value="ECO:0007669"/>
    <property type="project" value="InterPro"/>
</dbReference>
<dbReference type="InterPro" id="IPR037217">
    <property type="entry name" value="Trp/Indoleamine_2_3_dOase-like"/>
</dbReference>
<dbReference type="GO" id="GO:0005737">
    <property type="term" value="C:cytoplasm"/>
    <property type="evidence" value="ECO:0007669"/>
    <property type="project" value="TreeGrafter"/>
</dbReference>
<dbReference type="PANTHER" id="PTHR28657">
    <property type="entry name" value="INDOLEAMINE 2,3-DIOXYGENASE"/>
    <property type="match status" value="1"/>
</dbReference>
<dbReference type="GO" id="GO:0033754">
    <property type="term" value="F:indoleamine 2,3-dioxygenase activity"/>
    <property type="evidence" value="ECO:0007669"/>
    <property type="project" value="TreeGrafter"/>
</dbReference>
<dbReference type="PANTHER" id="PTHR28657:SF5">
    <property type="entry name" value="INDOLEAMINE 2,3-DIOXYGENASE"/>
    <property type="match status" value="1"/>
</dbReference>
<dbReference type="SUPFAM" id="SSF140959">
    <property type="entry name" value="Indolic compounds 2,3-dioxygenase-like"/>
    <property type="match status" value="1"/>
</dbReference>
<dbReference type="Gene3D" id="1.20.58.480">
    <property type="match status" value="1"/>
</dbReference>
<dbReference type="GO" id="GO:0034354">
    <property type="term" value="P:'de novo' NAD+ biosynthetic process from L-tryptophan"/>
    <property type="evidence" value="ECO:0007669"/>
    <property type="project" value="TreeGrafter"/>
</dbReference>
<reference evidence="3" key="1">
    <citation type="journal article" date="2020" name="Nature">
        <title>Giant virus diversity and host interactions through global metagenomics.</title>
        <authorList>
            <person name="Schulz F."/>
            <person name="Roux S."/>
            <person name="Paez-Espino D."/>
            <person name="Jungbluth S."/>
            <person name="Walsh D.A."/>
            <person name="Denef V.J."/>
            <person name="McMahon K.D."/>
            <person name="Konstantinidis K.T."/>
            <person name="Eloe-Fadrosh E.A."/>
            <person name="Kyrpides N.C."/>
            <person name="Woyke T."/>
        </authorList>
    </citation>
    <scope>NUCLEOTIDE SEQUENCE</scope>
    <source>
        <strain evidence="3">GVMAG-M-3300023179-27</strain>
    </source>
</reference>
<accession>A0A6C0EC50</accession>